<keyword evidence="1" id="KW-0472">Membrane</keyword>
<reference evidence="2 3" key="1">
    <citation type="submission" date="2015-01" db="EMBL/GenBank/DDBJ databases">
        <title>Evolution of Trichinella species and genotypes.</title>
        <authorList>
            <person name="Korhonen P.K."/>
            <person name="Edoardo P."/>
            <person name="Giuseppe L.R."/>
            <person name="Gasser R.B."/>
        </authorList>
    </citation>
    <scope>NUCLEOTIDE SEQUENCE [LARGE SCALE GENOMIC DNA]</scope>
    <source>
        <strain evidence="2">ISS1029</strain>
    </source>
</reference>
<protein>
    <submittedName>
        <fullName evidence="2">Uncharacterized protein</fullName>
    </submittedName>
</protein>
<name>A0A0V1HFJ0_9BILA</name>
<evidence type="ECO:0000313" key="2">
    <source>
        <dbReference type="EMBL" id="KRZ09403.1"/>
    </source>
</evidence>
<keyword evidence="3" id="KW-1185">Reference proteome</keyword>
<gene>
    <name evidence="2" type="ORF">T11_1734</name>
</gene>
<evidence type="ECO:0000256" key="1">
    <source>
        <dbReference type="SAM" id="Phobius"/>
    </source>
</evidence>
<evidence type="ECO:0000313" key="3">
    <source>
        <dbReference type="Proteomes" id="UP000055024"/>
    </source>
</evidence>
<organism evidence="2 3">
    <name type="scientific">Trichinella zimbabwensis</name>
    <dbReference type="NCBI Taxonomy" id="268475"/>
    <lineage>
        <taxon>Eukaryota</taxon>
        <taxon>Metazoa</taxon>
        <taxon>Ecdysozoa</taxon>
        <taxon>Nematoda</taxon>
        <taxon>Enoplea</taxon>
        <taxon>Dorylaimia</taxon>
        <taxon>Trichinellida</taxon>
        <taxon>Trichinellidae</taxon>
        <taxon>Trichinella</taxon>
    </lineage>
</organism>
<dbReference type="AlphaFoldDB" id="A0A0V1HFJ0"/>
<keyword evidence="1" id="KW-0812">Transmembrane</keyword>
<dbReference type="EMBL" id="JYDP01000073">
    <property type="protein sequence ID" value="KRZ09403.1"/>
    <property type="molecule type" value="Genomic_DNA"/>
</dbReference>
<accession>A0A0V1HFJ0</accession>
<keyword evidence="1" id="KW-1133">Transmembrane helix</keyword>
<feature type="transmembrane region" description="Helical" evidence="1">
    <location>
        <begin position="6"/>
        <end position="27"/>
    </location>
</feature>
<sequence length="89" mass="10228">MQIFIPLPYAFAYVASVAMVVSVRFINFSRKCQLYSKHVRHCVHVSVTTGRPLTTVHCMSELGRAVESGRTLRRLFHSTGCNIFQRFQH</sequence>
<proteinExistence type="predicted"/>
<comment type="caution">
    <text evidence="2">The sequence shown here is derived from an EMBL/GenBank/DDBJ whole genome shotgun (WGS) entry which is preliminary data.</text>
</comment>
<dbReference type="Proteomes" id="UP000055024">
    <property type="component" value="Unassembled WGS sequence"/>
</dbReference>